<evidence type="ECO:0000313" key="1">
    <source>
        <dbReference type="EMBL" id="GHC10094.1"/>
    </source>
</evidence>
<dbReference type="Proteomes" id="UP000658305">
    <property type="component" value="Unassembled WGS sequence"/>
</dbReference>
<proteinExistence type="predicted"/>
<dbReference type="EMBL" id="BMYI01000001">
    <property type="protein sequence ID" value="GHC10094.1"/>
    <property type="molecule type" value="Genomic_DNA"/>
</dbReference>
<accession>A0ABQ3F6Q2</accession>
<evidence type="ECO:0000313" key="2">
    <source>
        <dbReference type="Proteomes" id="UP000658305"/>
    </source>
</evidence>
<protein>
    <submittedName>
        <fullName evidence="1">Uncharacterized protein</fullName>
    </submittedName>
</protein>
<reference evidence="2" key="1">
    <citation type="journal article" date="2019" name="Int. J. Syst. Evol. Microbiol.">
        <title>The Global Catalogue of Microorganisms (GCM) 10K type strain sequencing project: providing services to taxonomists for standard genome sequencing and annotation.</title>
        <authorList>
            <consortium name="The Broad Institute Genomics Platform"/>
            <consortium name="The Broad Institute Genome Sequencing Center for Infectious Disease"/>
            <person name="Wu L."/>
            <person name="Ma J."/>
        </authorList>
    </citation>
    <scope>NUCLEOTIDE SEQUENCE [LARGE SCALE GENOMIC DNA]</scope>
    <source>
        <strain evidence="2">KCTC 23298</strain>
    </source>
</reference>
<name>A0ABQ3F6Q2_9RHOB</name>
<gene>
    <name evidence="1" type="ORF">GCM10007291_03160</name>
</gene>
<keyword evidence="2" id="KW-1185">Reference proteome</keyword>
<organism evidence="1 2">
    <name type="scientific">Gemmobacter nanjingensis</name>
    <dbReference type="NCBI Taxonomy" id="488454"/>
    <lineage>
        <taxon>Bacteria</taxon>
        <taxon>Pseudomonadati</taxon>
        <taxon>Pseudomonadota</taxon>
        <taxon>Alphaproteobacteria</taxon>
        <taxon>Rhodobacterales</taxon>
        <taxon>Paracoccaceae</taxon>
        <taxon>Gemmobacter</taxon>
    </lineage>
</organism>
<sequence length="156" mass="16060">MNAGLPTGHRVSRWTPLGVRPSIRSPEANGITTEGMPITSVGTVSHPTLAATNLAASMRRWRLTSAAVVDSVADQRSAGWACWRGSAAGLGGWTFVTRISLTTLQATGMGFFGLYGSTAALATTLALAQPFTALASASSAGRTPVGNWSQTTAPGR</sequence>
<comment type="caution">
    <text evidence="1">The sequence shown here is derived from an EMBL/GenBank/DDBJ whole genome shotgun (WGS) entry which is preliminary data.</text>
</comment>